<dbReference type="GO" id="GO:1903908">
    <property type="term" value="P:positive regulation of plasma membrane raft polarization"/>
    <property type="evidence" value="ECO:0007669"/>
    <property type="project" value="UniProtKB-UniRule"/>
</dbReference>
<dbReference type="GO" id="GO:0019064">
    <property type="term" value="P:fusion of virus membrane with host plasma membrane"/>
    <property type="evidence" value="ECO:0007669"/>
    <property type="project" value="UniProtKB-UniRule"/>
</dbReference>
<feature type="region of interest" description="Fusion peptide" evidence="32">
    <location>
        <begin position="514"/>
        <end position="534"/>
    </location>
</feature>
<dbReference type="Gene3D" id="2.170.40.20">
    <property type="entry name" value="Human immunodeficiency virus 1, Gp160, envelope glycoprotein"/>
    <property type="match status" value="2"/>
</dbReference>
<evidence type="ECO:0000256" key="15">
    <source>
        <dbReference type="ARBA" id="ARBA00022703"/>
    </source>
</evidence>
<feature type="lipid moiety-binding region" description="S-palmitoyl cysteine; by host" evidence="32">
    <location>
        <position position="767"/>
    </location>
</feature>
<evidence type="ECO:0000256" key="30">
    <source>
        <dbReference type="ARBA" id="ARBA00023288"/>
    </source>
</evidence>
<evidence type="ECO:0000256" key="1">
    <source>
        <dbReference type="ARBA" id="ARBA00004402"/>
    </source>
</evidence>
<comment type="domain">
    <text evidence="32">The CD4-binding region is targeted by the antibody b12.</text>
</comment>
<dbReference type="GO" id="GO:0075512">
    <property type="term" value="P:clathrin-dependent endocytosis of virus by host cell"/>
    <property type="evidence" value="ECO:0007669"/>
    <property type="project" value="UniProtKB-UniRule"/>
</dbReference>
<evidence type="ECO:0000256" key="12">
    <source>
        <dbReference type="ARBA" id="ARBA00022595"/>
    </source>
</evidence>
<evidence type="ECO:0000259" key="35">
    <source>
        <dbReference type="Pfam" id="PF00516"/>
    </source>
</evidence>
<comment type="caution">
    <text evidence="32 33">Lacks conserved residue(s) required for the propagation of feature annotation.</text>
</comment>
<dbReference type="GO" id="GO:1903911">
    <property type="term" value="P:positive regulation of receptor clustering"/>
    <property type="evidence" value="ECO:0007669"/>
    <property type="project" value="UniProtKB-UniRule"/>
</dbReference>
<dbReference type="CDD" id="cd09909">
    <property type="entry name" value="HIV-1-like_HR1-HR2"/>
    <property type="match status" value="1"/>
</dbReference>
<evidence type="ECO:0000256" key="32">
    <source>
        <dbReference type="HAMAP-Rule" id="MF_04083"/>
    </source>
</evidence>
<feature type="topological domain" description="Cytoplasmic" evidence="32">
    <location>
        <begin position="708"/>
        <end position="866"/>
    </location>
</feature>
<comment type="PTM">
    <text evidence="32">Palmitoylation of the transmembrane protein and of Env polyprotein (prior to its proteolytic cleavage) is essential for their association with host cell membrane lipid rafts. Palmitoylation is therefore required for envelope trafficking to classical lipid rafts, but not for viral replication.</text>
</comment>
<dbReference type="FunFam" id="1.10.287.210:FF:000001">
    <property type="entry name" value="Envelope glycoprotein gp160"/>
    <property type="match status" value="1"/>
</dbReference>
<keyword evidence="23 32" id="KW-1039">Host endosome</keyword>
<evidence type="ECO:0000259" key="36">
    <source>
        <dbReference type="Pfam" id="PF00517"/>
    </source>
</evidence>
<dbReference type="GO" id="GO:0052031">
    <property type="term" value="P:symbiont-mediated perturbation of host defense response"/>
    <property type="evidence" value="ECO:0007669"/>
    <property type="project" value="UniProtKB-UniRule"/>
</dbReference>
<sequence>MRVKETQMNWPNLWKWGTLILGLVIICSAAENLWVTVYYGVPVWRDAETTLFCASDAKAHETEVHNVWATHACVPTDPNPQEMHLENVTEDFNMWKNKMADQMQEDVISLWDQSLKPCVKLTHLCVTLNCSKVTVTNVTDTTNSSIQIGNITEDVRNCSFNMTTELVDKKQQVYALFYKLDIVEIDKKDRDNINSTEYRLINCNTSVIKQACPKISFDPIPIHYCTPAGYALLKCNDKNFTGTGKCKNVSSVQCTHGIKPVVSTQLLLNGSLAEGGIVIRSENFSNNAKVIIVHLNESVAINCTRPSNTKIGMTRGPGHVFYRTGEIVGDIRKAYCEVNSSWHKILERVTKKLKGELVEKLNMTNNVTIKFEPPSGGDPEITMHHFNCRGEFFYCNTTKLFNINNTCVENEAAKGCNITLPCKIKQIINMWQGVGQAMYAPPVKEAINCASNITGILLTRDGSDNQSETFRPGGGNIKDNWRNELYKYKVIQIEPLGIAPTKAKRRVVEREKRAVGIGAMIFGFLGAAGSTMGAASITLTVQARQLLSGIVQQQSNLLRAIEAQQHLLQLTVWGIKQLQARVLAVERYLKDQKFLGLWGCSGKIICTTAVPWNSTWSNRSFDEIWHNMTWIQWEREIDNYTEQIYQLLTESQTQQERNEKDLLELDKWASLWNWFDITNWLWYIRIFIMIVGGLIGLRIIFTVLSIVNRVRQGYSPLSLQTPIHQQREQLDRPERTEEGGGEQGRDRSVRLVSGFLTLVWDDLRSLCLFSYHRLRDLLLIATRTVELLGRSSLKGLRLGWEGLKYLGNLLLYWGQELKISAISLFDTAAITIAGWTDRAIEVVQAAGRAILHIPRRIRQGLERSLL</sequence>
<keyword evidence="31 32" id="KW-1160">Virus entry into host cell</keyword>
<reference evidence="37" key="1">
    <citation type="journal article" date="2020" name="Virol. Sin.">
        <title>Laos is Affected by HIV CRF01_AE and the Newly Identified CRF97_01B.</title>
        <authorList>
            <person name="Chen X."/>
            <person name="Ye M."/>
            <person name="Wang Y."/>
            <person name="Zhang C."/>
            <person name="Zheng Y.T."/>
        </authorList>
    </citation>
    <scope>NUCLEOTIDE SEQUENCE</scope>
    <source>
        <strain evidence="37">VI38M3097</strain>
    </source>
</reference>
<dbReference type="GO" id="GO:0044175">
    <property type="term" value="C:host cell endosome membrane"/>
    <property type="evidence" value="ECO:0007669"/>
    <property type="project" value="UniProtKB-SubCell"/>
</dbReference>
<feature type="region of interest" description="CD4-binding loop" evidence="32">
    <location>
        <begin position="374"/>
        <end position="384"/>
    </location>
</feature>
<feature type="region of interest" description="MPER; binding to GalCer" evidence="32">
    <location>
        <begin position="664"/>
        <end position="685"/>
    </location>
</feature>
<dbReference type="EMBL" id="MG760414">
    <property type="protein sequence ID" value="AVA00178.1"/>
    <property type="molecule type" value="Genomic_DNA"/>
</dbReference>
<evidence type="ECO:0000256" key="16">
    <source>
        <dbReference type="ARBA" id="ARBA00022729"/>
    </source>
</evidence>
<evidence type="ECO:0000256" key="14">
    <source>
        <dbReference type="ARBA" id="ARBA00022692"/>
    </source>
</evidence>
<dbReference type="Pfam" id="PF00517">
    <property type="entry name" value="GP41"/>
    <property type="match status" value="1"/>
</dbReference>
<dbReference type="SUPFAM" id="SSF58069">
    <property type="entry name" value="Virus ectodomain"/>
    <property type="match status" value="1"/>
</dbReference>
<evidence type="ECO:0000256" key="4">
    <source>
        <dbReference type="ARBA" id="ARBA00004563"/>
    </source>
</evidence>
<keyword evidence="19 32" id="KW-1043">Host membrane</keyword>
<comment type="subcellular location">
    <molecule>Surface protein gp120</molecule>
    <subcellularLocation>
        <location evidence="32">Virion membrane</location>
        <topology evidence="32">Peripheral membrane protein</topology>
    </subcellularLocation>
    <subcellularLocation>
        <location evidence="32">Host cell membrane</location>
        <topology evidence="32">Peripheral membrane protein</topology>
    </subcellularLocation>
    <subcellularLocation>
        <location evidence="32">Host endosome membrane</location>
        <topology evidence="32">Single-pass type I membrane protein</topology>
    </subcellularLocation>
    <text evidence="32">The surface protein is not anchored to the viral envelope, but associates with the extravirion surface through its binding to TM. It is probably concentrated at the site of budding and incorporated into the virions possibly by contacts between the cytoplasmic tail of Env and the N-terminus of Gag.</text>
</comment>
<dbReference type="HAMAP" id="MF_04083">
    <property type="entry name" value="HIV_ENV"/>
    <property type="match status" value="1"/>
</dbReference>
<keyword evidence="10 32" id="KW-1165">Clathrin-mediated endocytosis of virus by host</keyword>
<feature type="region of interest" description="Disordered" evidence="34">
    <location>
        <begin position="724"/>
        <end position="745"/>
    </location>
</feature>
<evidence type="ECO:0000256" key="27">
    <source>
        <dbReference type="ARBA" id="ARBA00023157"/>
    </source>
</evidence>
<feature type="region of interest" description="Immunosuppression" evidence="32">
    <location>
        <begin position="576"/>
        <end position="594"/>
    </location>
</feature>
<evidence type="ECO:0000256" key="23">
    <source>
        <dbReference type="ARBA" id="ARBA00023046"/>
    </source>
</evidence>
<evidence type="ECO:0000256" key="10">
    <source>
        <dbReference type="ARBA" id="ARBA00022570"/>
    </source>
</evidence>
<feature type="disulfide bond" evidence="32">
    <location>
        <begin position="225"/>
        <end position="254"/>
    </location>
</feature>
<dbReference type="GO" id="GO:0019082">
    <property type="term" value="P:viral protein processing"/>
    <property type="evidence" value="ECO:0007669"/>
    <property type="project" value="UniProtKB-UniRule"/>
</dbReference>
<evidence type="ECO:0000256" key="34">
    <source>
        <dbReference type="SAM" id="MobiDB-lite"/>
    </source>
</evidence>
<dbReference type="GO" id="GO:0020002">
    <property type="term" value="C:host cell plasma membrane"/>
    <property type="evidence" value="ECO:0007669"/>
    <property type="project" value="UniProtKB-SubCell"/>
</dbReference>
<keyword evidence="13 32" id="KW-0165">Cleavage on pair of basic residues</keyword>
<comment type="domain">
    <text evidence="32">The YXXL motif is involved in determining the exact site of viral release at the surface of infected mononuclear cells and promotes endocytosis. YXXL and di-leucine endocytosis motifs interact directly or indirectly with the clathrin adapter complexes, opperate independently, and their activities are not additive.</text>
</comment>
<evidence type="ECO:0000256" key="2">
    <source>
        <dbReference type="ARBA" id="ARBA00004433"/>
    </source>
</evidence>
<keyword evidence="30 32" id="KW-0449">Lipoprotein</keyword>
<dbReference type="Gene3D" id="1.10.287.210">
    <property type="match status" value="1"/>
</dbReference>
<comment type="subcellular location">
    <molecule>Transmembrane protein gp41</molecule>
    <subcellularLocation>
        <location evidence="32">Virion membrane</location>
        <topology evidence="32">Single-pass type I membrane protein</topology>
    </subcellularLocation>
    <subcellularLocation>
        <location evidence="32">Host cell membrane</location>
        <topology evidence="32">Single-pass type I membrane protein</topology>
    </subcellularLocation>
    <subcellularLocation>
        <location evidence="32">Host endosome membrane</location>
        <topology evidence="32">Single-pass type I membrane protein</topology>
    </subcellularLocation>
    <text evidence="32">It is probably concentrated at the site of budding and incorporated into the virions possibly by contacts between the cytoplasmic tail of Env and the N-terminus of Gag.</text>
</comment>
<comment type="function">
    <text evidence="32">Surface protein gp120: Attaches the virus to the host lymphoid cell by binding to the primary receptor CD4. This interaction induces a structural rearrangement creating a high affinity binding site for a chemokine coreceptor like CXCR4 and/or CCR5. Acts as a ligand for CD209/DC-SIGN and CLEC4M/DC-SIGNR, which are respectively found on dendritic cells (DCs), and on endothelial cells of liver sinusoids and lymph node sinuses. These interactions allow capture of viral particles at mucosal surfaces by these cells and subsequent transmission to permissive cells. HIV subverts the migration properties of dendritic cells to gain access to CD4+ T-cells in lymph nodes. Virus transmission to permissive T-cells occurs either in trans (without DCs infection, through viral capture and transmission), or in cis (following DCs productive infection, through the usual CD4-gp120 interaction), thereby inducing a robust infection. In trans infection, bound virions remain infectious over days and it is proposed that they are not degraded, but protected in non-lysosomal acidic organelles within the DCs close to the cell membrane thus contributing to the viral infectious potential during DCs' migration from the periphery to the lymphoid tissues. On arrival at lymphoid tissues, intact virions recycle back to DCs' cell surface allowing virus transmission to CD4+ T-cells.</text>
</comment>
<keyword evidence="14 32" id="KW-0812">Transmembrane</keyword>
<feature type="disulfide bond" evidence="32">
    <location>
        <begin position="235"/>
        <end position="246"/>
    </location>
</feature>
<comment type="PTM">
    <text evidence="32">Highly glycosylated by host. The high number of glycan on the protein is reffered to as 'glycan shield' because it contributes to hide protein sequence from adaptive immune system.</text>
</comment>
<comment type="domain">
    <text evidence="32 33">The 17 amino acids long immunosuppressive region is present in many retroviral envelope proteins. Synthetic peptides derived from this relatively conserved sequence inhibit immune function in vitro and in vivo.</text>
</comment>
<dbReference type="FunFam" id="1.20.5.490:FF:000001">
    <property type="entry name" value="Envelope glycoprotein gp160"/>
    <property type="match status" value="1"/>
</dbReference>
<feature type="transmembrane region" description="Helical" evidence="33">
    <location>
        <begin position="514"/>
        <end position="537"/>
    </location>
</feature>
<keyword evidence="25 32" id="KW-0472">Membrane</keyword>
<evidence type="ECO:0000256" key="25">
    <source>
        <dbReference type="ARBA" id="ARBA00023136"/>
    </source>
</evidence>
<keyword evidence="7 32" id="KW-1168">Fusion of virus membrane with host membrane</keyword>
<evidence type="ECO:0000256" key="19">
    <source>
        <dbReference type="ARBA" id="ARBA00022870"/>
    </source>
</evidence>
<evidence type="ECO:0000256" key="33">
    <source>
        <dbReference type="RuleBase" id="RU363095"/>
    </source>
</evidence>
<dbReference type="GO" id="GO:0019062">
    <property type="term" value="P:virion attachment to host cell"/>
    <property type="evidence" value="ECO:0007669"/>
    <property type="project" value="UniProtKB-UniRule"/>
</dbReference>
<dbReference type="FunFam" id="2.170.40.20:FF:000004">
    <property type="entry name" value="Envelope glycoprotein gp160"/>
    <property type="match status" value="1"/>
</dbReference>
<feature type="domain" description="Human immunodeficiency virus 1 envelope glycoprotein Gp120" evidence="35">
    <location>
        <begin position="33"/>
        <end position="513"/>
    </location>
</feature>
<evidence type="ECO:0000256" key="21">
    <source>
        <dbReference type="ARBA" id="ARBA00022890"/>
    </source>
</evidence>
<keyword evidence="22 32" id="KW-1133">Transmembrane helix</keyword>
<evidence type="ECO:0000256" key="29">
    <source>
        <dbReference type="ARBA" id="ARBA00023280"/>
    </source>
</evidence>
<dbReference type="InterPro" id="IPR037527">
    <property type="entry name" value="Gp160"/>
</dbReference>
<keyword evidence="28 32" id="KW-0325">Glycoprotein</keyword>
<keyword evidence="26 32" id="KW-0564">Palmitate</keyword>
<accession>A0A6J3W9N8</accession>
<proteinExistence type="inferred from homology"/>
<comment type="function">
    <text evidence="32">Transmembrane protein gp41: Acts as a class I viral fusion protein. Under the current model, the protein has at least 3 conformational states: pre-fusion native state, pre-hairpin intermediate state, and post-fusion hairpin state. During fusion of viral and target intracellular membranes, the coiled coil regions (heptad repeats) assume a trimer-of-hairpins structure, positioning the fusion peptide in close proximity to the C-terminal region of the ectodomain. The formation of this structure appears to drive apposition and subsequent fusion of viral and target cell membranes. Complete fusion occurs in host cell endosomes and is dynamin-dependent, however some lipid transfer might occur at the plasma membrane. The virus undergoes clathrin-dependent internalization long before endosomal fusion, thus minimizing the surface exposure of conserved viral epitopes during fusion and reducing the efficacy of inhibitors targeting these epitopes. Membranes fusion leads to delivery of the nucleocapsid into the cytoplasm.</text>
</comment>
<keyword evidence="17 32" id="KW-1161">Viral attachment to host cell</keyword>
<evidence type="ECO:0000256" key="3">
    <source>
        <dbReference type="ARBA" id="ARBA00004505"/>
    </source>
</evidence>
<dbReference type="Gene3D" id="1.20.5.490">
    <property type="entry name" value="Single helix bin"/>
    <property type="match status" value="1"/>
</dbReference>
<keyword evidence="16 32" id="KW-0732">Signal</keyword>
<feature type="chain" id="PRO_5027184661" description="Transmembrane protein gp41" evidence="32">
    <location>
        <begin position="514"/>
        <end position="866"/>
    </location>
</feature>
<dbReference type="GO" id="GO:0005198">
    <property type="term" value="F:structural molecule activity"/>
    <property type="evidence" value="ECO:0007669"/>
    <property type="project" value="UniProtKB-UniRule"/>
</dbReference>
<evidence type="ECO:0000256" key="18">
    <source>
        <dbReference type="ARBA" id="ARBA00022844"/>
    </source>
</evidence>
<keyword evidence="15 32" id="KW-0053">Apoptosis</keyword>
<comment type="similarity">
    <text evidence="32">Belongs to the HIV-1 env protein family.</text>
</comment>
<keyword evidence="11 32" id="KW-0945">Host-virus interaction</keyword>
<keyword evidence="24 32" id="KW-0175">Coiled coil</keyword>
<feature type="coiled-coil region" evidence="32">
    <location>
        <begin position="635"/>
        <end position="669"/>
    </location>
</feature>
<feature type="disulfide bond" evidence="32">
    <location>
        <begin position="53"/>
        <end position="73"/>
    </location>
</feature>
<feature type="transmembrane region" description="Helical" evidence="33">
    <location>
        <begin position="20"/>
        <end position="41"/>
    </location>
</feature>
<gene>
    <name evidence="32 37" type="primary">env</name>
</gene>
<comment type="miscellaneous">
    <text evidence="32">HIV-1 lineages are divided in three main groups, M (for Major), O (for Outlier), and N (for New, or Non-M, Non-O). The vast majority of strains found worldwide belong to the group M. Group O seems to be endemic to and largely confined to Cameroon and neighboring countries in West Central Africa, where these viruses represent a small minority of HIV-1 strains. The group N is represented by a limited number of isolates from Cameroonian persons. The group M is further subdivided in 9 clades or subtypes (A to D, F to H, J and K).</text>
</comment>
<feature type="short sequence motif" description="Di-leucine internalization motif" evidence="32">
    <location>
        <begin position="865"/>
        <end position="866"/>
    </location>
</feature>
<comment type="miscellaneous">
    <text evidence="32">Inhibitors targeting HIV-1 viral envelope proteins are used as antiretroviral drugs. Attachment of virions to the cell surface via non-specific interactions and CD4 binding can be blocked by inhibitors that include cyanovirin-N, cyclotriazadisulfonamide analogs, PRO 2000, TNX 355 and PRO 542. In addition, BMS 806 can block CD4-induced conformational changes. Env interactions with the coreceptor molecules can be targeted by CCR5 antagonists including SCH-D, maraviroc (UK 427857) and aplaviroc (GW 873140), and the CXCR4 antagonist AMD 070. Fusion of viral and cellular membranes can be inhibited by peptides such as enfuvirtide and tifuvirtide (T 1249). Resistance to inhibitors associated with mutations in Env are observed. Most of the time, single mutations confer only a modest reduction in drug susceptibility. Combination of several mutations is usually required to develop a high-level drug resistance.</text>
</comment>
<dbReference type="GO" id="GO:0055036">
    <property type="term" value="C:virion membrane"/>
    <property type="evidence" value="ECO:0007669"/>
    <property type="project" value="UniProtKB-SubCell"/>
</dbReference>
<dbReference type="GO" id="GO:0016020">
    <property type="term" value="C:membrane"/>
    <property type="evidence" value="ECO:0007669"/>
    <property type="project" value="UniProtKB-UniRule"/>
</dbReference>
<evidence type="ECO:0000256" key="17">
    <source>
        <dbReference type="ARBA" id="ARBA00022804"/>
    </source>
</evidence>
<keyword evidence="27 32" id="KW-1015">Disulfide bond</keyword>
<evidence type="ECO:0000256" key="22">
    <source>
        <dbReference type="ARBA" id="ARBA00022989"/>
    </source>
</evidence>
<evidence type="ECO:0000256" key="5">
    <source>
        <dbReference type="ARBA" id="ARBA00004578"/>
    </source>
</evidence>
<dbReference type="SUPFAM" id="SSF56502">
    <property type="entry name" value="gp120 core"/>
    <property type="match status" value="2"/>
</dbReference>
<evidence type="ECO:0000256" key="6">
    <source>
        <dbReference type="ARBA" id="ARBA00004650"/>
    </source>
</evidence>
<evidence type="ECO:0000256" key="13">
    <source>
        <dbReference type="ARBA" id="ARBA00022685"/>
    </source>
</evidence>
<protein>
    <recommendedName>
        <fullName evidence="32">Envelope glycoprotein gp160</fullName>
    </recommendedName>
    <alternativeName>
        <fullName evidence="32">Env polyprotein</fullName>
    </alternativeName>
    <component>
        <recommendedName>
            <fullName evidence="32">Surface protein gp120</fullName>
            <shortName evidence="32">SU</shortName>
        </recommendedName>
        <alternativeName>
            <fullName evidence="32">Glycoprotein 120</fullName>
            <shortName evidence="32">gp120</shortName>
        </alternativeName>
    </component>
    <component>
        <recommendedName>
            <fullName evidence="32">Transmembrane protein gp41</fullName>
            <shortName evidence="32">TM</shortName>
        </recommendedName>
        <alternativeName>
            <fullName evidence="32">Glycoprotein 41</fullName>
            <shortName evidence="32">gp41</shortName>
        </alternativeName>
    </component>
</protein>
<evidence type="ECO:0000256" key="20">
    <source>
        <dbReference type="ARBA" id="ARBA00022879"/>
    </source>
</evidence>
<feature type="chain" id="PRO_5027184660" description="Envelope glycoprotein gp160" evidence="32">
    <location>
        <begin position="32"/>
        <end position="866"/>
    </location>
</feature>
<keyword evidence="9 32" id="KW-1032">Host cell membrane</keyword>
<keyword evidence="18 32" id="KW-0946">Virion</keyword>
<keyword evidence="21 32" id="KW-1164">Virus endocytosis by host</keyword>
<comment type="PTM">
    <text evidence="32">Specific enzymatic cleavages in vivo yield mature proteins. Envelope glycoproteins are synthesized as a inactive precursor that is heavily N-glycosylated and processed likely by host cell furin in the Golgi to yield the mature SU and TM proteins. The cleavage site between SU and TM requires the minimal sequence [KR]-X-[KR]-R. About 2 of the 9 disulfide bonds of gp41 are reduced by P4HB/PDI, following binding to CD4 receptor.</text>
</comment>
<evidence type="ECO:0000256" key="26">
    <source>
        <dbReference type="ARBA" id="ARBA00023139"/>
    </source>
</evidence>
<keyword evidence="8 32" id="KW-1170">Fusion of virus membrane with host endosomal membrane</keyword>
<keyword evidence="12 32" id="KW-1162">Viral penetration into host cytoplasm</keyword>
<organism evidence="37">
    <name type="scientific">Human immunodeficiency virus type 1</name>
    <name type="common">HIV-1</name>
    <dbReference type="NCBI Taxonomy" id="11676"/>
    <lineage>
        <taxon>Viruses</taxon>
        <taxon>Riboviria</taxon>
        <taxon>Pararnavirae</taxon>
        <taxon>Artverviricota</taxon>
        <taxon>Revtraviricetes</taxon>
        <taxon>Ortervirales</taxon>
        <taxon>Retroviridae</taxon>
        <taxon>Orthoretrovirinae</taxon>
        <taxon>Lentivirus</taxon>
        <taxon>Lentivirus humimdef1</taxon>
    </lineage>
</organism>
<feature type="compositionally biased region" description="Basic and acidic residues" evidence="34">
    <location>
        <begin position="725"/>
        <end position="745"/>
    </location>
</feature>
<feature type="site" description="Cleavage; by host furin" evidence="32">
    <location>
        <begin position="513"/>
        <end position="514"/>
    </location>
</feature>
<name>A0A6J3W9N8_HV1</name>
<evidence type="ECO:0000256" key="11">
    <source>
        <dbReference type="ARBA" id="ARBA00022581"/>
    </source>
</evidence>
<evidence type="ECO:0000256" key="8">
    <source>
        <dbReference type="ARBA" id="ARBA00022510"/>
    </source>
</evidence>
<feature type="disulfide bond" evidence="32">
    <location>
        <begin position="600"/>
        <end position="606"/>
    </location>
</feature>
<feature type="domain" description="Retroviral envelope protein GP41-like" evidence="36">
    <location>
        <begin position="532"/>
        <end position="723"/>
    </location>
</feature>
<evidence type="ECO:0000256" key="24">
    <source>
        <dbReference type="ARBA" id="ARBA00023054"/>
    </source>
</evidence>
<dbReference type="GO" id="GO:0039654">
    <property type="term" value="P:fusion of virus membrane with host endosome membrane"/>
    <property type="evidence" value="ECO:0007669"/>
    <property type="project" value="UniProtKB-UniRule"/>
</dbReference>
<feature type="transmembrane region" description="Helical" evidence="33">
    <location>
        <begin position="680"/>
        <end position="707"/>
    </location>
</feature>
<comment type="subcellular location">
    <subcellularLocation>
        <location evidence="3">Host cell membrane</location>
        <topology evidence="3">Peripheral membrane protein</topology>
    </subcellularLocation>
    <subcellularLocation>
        <location evidence="1">Host cell membrane</location>
        <topology evidence="1">Single-pass type I membrane protein</topology>
    </subcellularLocation>
    <subcellularLocation>
        <location evidence="2">Host endosome membrane</location>
        <topology evidence="2">Peripheral membrane protein</topology>
    </subcellularLocation>
    <subcellularLocation>
        <location evidence="5">Host endosome membrane</location>
        <topology evidence="5">Single-pass type I membrane protein</topology>
    </subcellularLocation>
    <subcellularLocation>
        <location evidence="6">Virion membrane</location>
        <topology evidence="6">Peripheral membrane protein</topology>
    </subcellularLocation>
    <subcellularLocation>
        <location evidence="4">Virion membrane</location>
        <topology evidence="4">Single-pass type I membrane protein</topology>
    </subcellularLocation>
</comment>
<evidence type="ECO:0000256" key="28">
    <source>
        <dbReference type="ARBA" id="ARBA00023180"/>
    </source>
</evidence>
<comment type="function">
    <text evidence="32">Envelope glycoprotein gp160: Oligomerizes in the host endoplasmic reticulum into predominantly trimers. In a second time, gp160 transits in the host Golgi, where glycosylation is completed. The precursor is then proteolytically cleaved in the trans-Golgi and thereby activated by cellular furin or furin-like proteases to produce gp120 and gp41.</text>
</comment>
<keyword evidence="29 32" id="KW-0899">Viral immunoevasion</keyword>
<feature type="short sequence motif" description="YXXL motif; contains endocytosis signal" evidence="32">
    <location>
        <begin position="714"/>
        <end position="717"/>
    </location>
</feature>
<comment type="domain">
    <text evidence="32">Some of the most genetically diverse regions of the viral genome are present in Env. They are called variable regions 1 through 5 (V1 through V5). Coreceptor usage of gp120 is determined mainly by the primary structure of the third variable region (V3) in the outer domain of gp120. The sequence of V3 determines which coreceptor, CCR5 and/or CXCR4 (corresponding to R5/macrophage, X4/T cell and R5X4/T cell and macrophage tropism), is used to trigger the fusion potential of the Env complex, and hence which cells the virus can infect. Binding to CCR5 involves a region adjacent in addition to V3.</text>
</comment>
<dbReference type="InterPro" id="IPR000328">
    <property type="entry name" value="GP41-like"/>
</dbReference>
<organismHost>
    <name type="scientific">Homo sapiens</name>
    <name type="common">Human</name>
    <dbReference type="NCBI Taxonomy" id="9606"/>
</organismHost>
<dbReference type="InterPro" id="IPR036377">
    <property type="entry name" value="Gp120_core_sf"/>
</dbReference>
<evidence type="ECO:0000256" key="9">
    <source>
        <dbReference type="ARBA" id="ARBA00022511"/>
    </source>
</evidence>
<evidence type="ECO:0000256" key="31">
    <source>
        <dbReference type="ARBA" id="ARBA00023296"/>
    </source>
</evidence>
<comment type="domain">
    <text evidence="32">The membrane proximal external region (MPER) present in gp41 is a tryptophan-rich region recognized by the antibodies 2F5, Z13, and 4E10. MPER seems to play a role in fusion.</text>
</comment>
<dbReference type="GO" id="GO:0019031">
    <property type="term" value="C:viral envelope"/>
    <property type="evidence" value="ECO:0007669"/>
    <property type="project" value="UniProtKB-KW"/>
</dbReference>
<evidence type="ECO:0000256" key="7">
    <source>
        <dbReference type="ARBA" id="ARBA00022506"/>
    </source>
</evidence>
<keyword evidence="20 32" id="KW-0261">Viral envelope protein</keyword>
<evidence type="ECO:0000313" key="37">
    <source>
        <dbReference type="EMBL" id="AVA00178.1"/>
    </source>
</evidence>
<comment type="subunit">
    <text evidence="32">The mature envelope protein (Env) consists of a homotrimer of non-covalently associated gp120-gp41 heterodimers. The resulting complex protrudes from the virus surface as a spike. There seems to be as few as 10 spikes on the average virion. Surface protein gp120 interacts with host CD4, CCR5 and CXCR4. Gp120 also interacts with the C-type lectins CD209/DC-SIGN and CLEC4M/DC-SIGNR (collectively referred to as DC-SIGN(R)). Gp120 and gp41 interact with GalCer. Gp120 interacts with host ITGA4/ITGB7 complex; on CD4+ T-cells, this interaction results in rapid activation of integrin ITGAL/LFA-1, which facilitates efficient cell-to-cell spreading of HIV-1. Gp120 interacts with cell-associated heparan sulfate; this interaction increases virus infectivity on permissive cells and may be involved in infection of CD4- cells.</text>
</comment>
<dbReference type="Pfam" id="PF00516">
    <property type="entry name" value="GP120"/>
    <property type="match status" value="1"/>
</dbReference>
<dbReference type="InterPro" id="IPR000777">
    <property type="entry name" value="HIV1_Gp120"/>
</dbReference>